<organism evidence="3 4">
    <name type="scientific">Lysobacter niastensis</name>
    <dbReference type="NCBI Taxonomy" id="380629"/>
    <lineage>
        <taxon>Bacteria</taxon>
        <taxon>Pseudomonadati</taxon>
        <taxon>Pseudomonadota</taxon>
        <taxon>Gammaproteobacteria</taxon>
        <taxon>Lysobacterales</taxon>
        <taxon>Lysobacteraceae</taxon>
        <taxon>Lysobacter</taxon>
    </lineage>
</organism>
<comment type="caution">
    <text evidence="3">The sequence shown here is derived from an EMBL/GenBank/DDBJ whole genome shotgun (WGS) entry which is preliminary data.</text>
</comment>
<feature type="region of interest" description="Disordered" evidence="1">
    <location>
        <begin position="159"/>
        <end position="214"/>
    </location>
</feature>
<gene>
    <name evidence="3" type="ORF">J2X06_002545</name>
</gene>
<evidence type="ECO:0000313" key="4">
    <source>
        <dbReference type="Proteomes" id="UP001251524"/>
    </source>
</evidence>
<name>A0ABU1WCL3_9GAMM</name>
<feature type="chain" id="PRO_5045056269" evidence="2">
    <location>
        <begin position="26"/>
        <end position="214"/>
    </location>
</feature>
<keyword evidence="2" id="KW-0732">Signal</keyword>
<dbReference type="Proteomes" id="UP001251524">
    <property type="component" value="Unassembled WGS sequence"/>
</dbReference>
<keyword evidence="4" id="KW-1185">Reference proteome</keyword>
<dbReference type="RefSeq" id="WP_310062948.1">
    <property type="nucleotide sequence ID" value="NZ_JAVDVY010000002.1"/>
</dbReference>
<reference evidence="3 4" key="1">
    <citation type="submission" date="2023-07" db="EMBL/GenBank/DDBJ databases">
        <title>Sorghum-associated microbial communities from plants grown in Nebraska, USA.</title>
        <authorList>
            <person name="Schachtman D."/>
        </authorList>
    </citation>
    <scope>NUCLEOTIDE SEQUENCE [LARGE SCALE GENOMIC DNA]</scope>
    <source>
        <strain evidence="3 4">BE198</strain>
    </source>
</reference>
<feature type="compositionally biased region" description="Basic and acidic residues" evidence="1">
    <location>
        <begin position="159"/>
        <end position="169"/>
    </location>
</feature>
<feature type="signal peptide" evidence="2">
    <location>
        <begin position="1"/>
        <end position="25"/>
    </location>
</feature>
<dbReference type="EMBL" id="JAVDVY010000002">
    <property type="protein sequence ID" value="MDR7135336.1"/>
    <property type="molecule type" value="Genomic_DNA"/>
</dbReference>
<evidence type="ECO:0000256" key="1">
    <source>
        <dbReference type="SAM" id="MobiDB-lite"/>
    </source>
</evidence>
<feature type="compositionally biased region" description="Low complexity" evidence="1">
    <location>
        <begin position="171"/>
        <end position="191"/>
    </location>
</feature>
<evidence type="ECO:0000256" key="2">
    <source>
        <dbReference type="SAM" id="SignalP"/>
    </source>
</evidence>
<sequence>MKSQTRLMALTTALAALLGAGTASAQDYTFGWDPRSGDVWVDTWLGDMNRYGSRYRDPFVDEMVRYYGAPRDLVTDLLVTRHWAPGDVYYACALASVIGRPCRYVVDTWERDHDQGWGNVARNLGIKPGSAEFHRLKKGFVPTYDRWARPIAIDADLERDFPGRSKGPDVAKGSKGKAAQAAPKGKAKSAQHGAQEKSKPSQAQGKGKDGNGKG</sequence>
<proteinExistence type="predicted"/>
<protein>
    <submittedName>
        <fullName evidence="3">Uncharacterized protein</fullName>
    </submittedName>
</protein>
<accession>A0ABU1WCL3</accession>
<evidence type="ECO:0000313" key="3">
    <source>
        <dbReference type="EMBL" id="MDR7135336.1"/>
    </source>
</evidence>